<dbReference type="InterPro" id="IPR005945">
    <property type="entry name" value="Pro_imino_pep"/>
</dbReference>
<dbReference type="NCBIfam" id="TIGR01250">
    <property type="entry name" value="pro_imino_pep_2"/>
    <property type="match status" value="1"/>
</dbReference>
<organism evidence="4 5">
    <name type="scientific">Gomphillus americanus</name>
    <dbReference type="NCBI Taxonomy" id="1940652"/>
    <lineage>
        <taxon>Eukaryota</taxon>
        <taxon>Fungi</taxon>
        <taxon>Dikarya</taxon>
        <taxon>Ascomycota</taxon>
        <taxon>Pezizomycotina</taxon>
        <taxon>Lecanoromycetes</taxon>
        <taxon>OSLEUM clade</taxon>
        <taxon>Ostropomycetidae</taxon>
        <taxon>Ostropales</taxon>
        <taxon>Graphidaceae</taxon>
        <taxon>Gomphilloideae</taxon>
        <taxon>Gomphillus</taxon>
    </lineage>
</organism>
<dbReference type="EMBL" id="CAJPDQ010000018">
    <property type="protein sequence ID" value="CAF9922374.1"/>
    <property type="molecule type" value="Genomic_DNA"/>
</dbReference>
<evidence type="ECO:0000313" key="5">
    <source>
        <dbReference type="Proteomes" id="UP000664169"/>
    </source>
</evidence>
<dbReference type="GO" id="GO:0008233">
    <property type="term" value="F:peptidase activity"/>
    <property type="evidence" value="ECO:0007669"/>
    <property type="project" value="InterPro"/>
</dbReference>
<dbReference type="Gene3D" id="3.40.50.1820">
    <property type="entry name" value="alpha/beta hydrolase"/>
    <property type="match status" value="1"/>
</dbReference>
<dbReference type="InterPro" id="IPR002410">
    <property type="entry name" value="Peptidase_S33"/>
</dbReference>
<protein>
    <recommendedName>
        <fullName evidence="3">AB hydrolase-1 domain-containing protein</fullName>
    </recommendedName>
</protein>
<dbReference type="InterPro" id="IPR029058">
    <property type="entry name" value="AB_hydrolase_fold"/>
</dbReference>
<dbReference type="GO" id="GO:0016020">
    <property type="term" value="C:membrane"/>
    <property type="evidence" value="ECO:0007669"/>
    <property type="project" value="TreeGrafter"/>
</dbReference>
<dbReference type="GO" id="GO:0006508">
    <property type="term" value="P:proteolysis"/>
    <property type="evidence" value="ECO:0007669"/>
    <property type="project" value="InterPro"/>
</dbReference>
<dbReference type="Pfam" id="PF00561">
    <property type="entry name" value="Abhydrolase_1"/>
    <property type="match status" value="1"/>
</dbReference>
<dbReference type="PANTHER" id="PTHR43798">
    <property type="entry name" value="MONOACYLGLYCEROL LIPASE"/>
    <property type="match status" value="1"/>
</dbReference>
<keyword evidence="5" id="KW-1185">Reference proteome</keyword>
<dbReference type="InterPro" id="IPR050266">
    <property type="entry name" value="AB_hydrolase_sf"/>
</dbReference>
<comment type="caution">
    <text evidence="4">The sequence shown here is derived from an EMBL/GenBank/DDBJ whole genome shotgun (WGS) entry which is preliminary data.</text>
</comment>
<evidence type="ECO:0000313" key="4">
    <source>
        <dbReference type="EMBL" id="CAF9922374.1"/>
    </source>
</evidence>
<evidence type="ECO:0000256" key="2">
    <source>
        <dbReference type="ARBA" id="ARBA00022801"/>
    </source>
</evidence>
<feature type="domain" description="AB hydrolase-1" evidence="3">
    <location>
        <begin position="40"/>
        <end position="293"/>
    </location>
</feature>
<name>A0A8H3IQM2_9LECA</name>
<sequence>MVSAPIVEGRAPFAIPSVKEECFTYYKIIGDIASAKKTTPLICIHGGPSVGHEYLLCFGKLWFEKGIPVILYDQIGCASSTHLRDTIGDESLWRESLFLDELKNLISHLKLERYHILGHSWGACLGAVFASTRTKSDGLQRLILFSPMASLSLQNEKARELLNELPPHLKDAIIKHDDKQEYDKAEYEAACVYFYKKHAYRDEPFPREALASSFANMADDETVIFTMLGPEFARTTGSLRDWTNVPRLPHIEIPALLFNGEYDYVVSEAYATGLKDVKAVVVAGASHMPFLESAGKEKVMKLVVEFLDEE</sequence>
<evidence type="ECO:0000259" key="3">
    <source>
        <dbReference type="Pfam" id="PF00561"/>
    </source>
</evidence>
<proteinExistence type="inferred from homology"/>
<dbReference type="PRINTS" id="PR00793">
    <property type="entry name" value="PROAMNOPTASE"/>
</dbReference>
<keyword evidence="2" id="KW-0378">Hydrolase</keyword>
<gene>
    <name evidence="4" type="ORF">GOMPHAMPRED_002535</name>
</gene>
<accession>A0A8H3IQM2</accession>
<evidence type="ECO:0000256" key="1">
    <source>
        <dbReference type="ARBA" id="ARBA00010088"/>
    </source>
</evidence>
<dbReference type="AlphaFoldDB" id="A0A8H3IQM2"/>
<dbReference type="InterPro" id="IPR000073">
    <property type="entry name" value="AB_hydrolase_1"/>
</dbReference>
<reference evidence="4" key="1">
    <citation type="submission" date="2021-03" db="EMBL/GenBank/DDBJ databases">
        <authorList>
            <person name="Tagirdzhanova G."/>
        </authorList>
    </citation>
    <scope>NUCLEOTIDE SEQUENCE</scope>
</reference>
<dbReference type="OrthoDB" id="190201at2759"/>
<dbReference type="Proteomes" id="UP000664169">
    <property type="component" value="Unassembled WGS sequence"/>
</dbReference>
<dbReference type="PIRSF" id="PIRSF005539">
    <property type="entry name" value="Pept_S33_TRI_F1"/>
    <property type="match status" value="1"/>
</dbReference>
<dbReference type="SUPFAM" id="SSF53474">
    <property type="entry name" value="alpha/beta-Hydrolases"/>
    <property type="match status" value="1"/>
</dbReference>
<dbReference type="PANTHER" id="PTHR43798:SF33">
    <property type="entry name" value="HYDROLASE, PUTATIVE (AFU_ORTHOLOGUE AFUA_2G14860)-RELATED"/>
    <property type="match status" value="1"/>
</dbReference>
<comment type="similarity">
    <text evidence="1">Belongs to the peptidase S33 family.</text>
</comment>